<dbReference type="RefSeq" id="WP_120809637.1">
    <property type="nucleotide sequence ID" value="NZ_RBID01000011.1"/>
</dbReference>
<evidence type="ECO:0000313" key="11">
    <source>
        <dbReference type="Proteomes" id="UP000279384"/>
    </source>
</evidence>
<protein>
    <recommendedName>
        <fullName evidence="2">Lipopolysaccharide export system permease protein LptF</fullName>
    </recommendedName>
</protein>
<evidence type="ECO:0000256" key="8">
    <source>
        <dbReference type="ARBA" id="ARBA00023136"/>
    </source>
</evidence>
<reference evidence="10 11" key="1">
    <citation type="submission" date="2018-10" db="EMBL/GenBank/DDBJ databases">
        <title>Genomic Encyclopedia of Type Strains, Phase IV (KMG-IV): sequencing the most valuable type-strain genomes for metagenomic binning, comparative biology and taxonomic classification.</title>
        <authorList>
            <person name="Goeker M."/>
        </authorList>
    </citation>
    <scope>NUCLEOTIDE SEQUENCE [LARGE SCALE GENOMIC DNA]</scope>
    <source>
        <strain evidence="10 11">DSM 3303</strain>
    </source>
</reference>
<dbReference type="InterPro" id="IPR005495">
    <property type="entry name" value="LptG/LptF_permease"/>
</dbReference>
<dbReference type="NCBIfam" id="TIGR04407">
    <property type="entry name" value="LptF_YjgP"/>
    <property type="match status" value="1"/>
</dbReference>
<dbReference type="GO" id="GO:0043190">
    <property type="term" value="C:ATP-binding cassette (ABC) transporter complex"/>
    <property type="evidence" value="ECO:0007669"/>
    <property type="project" value="InterPro"/>
</dbReference>
<dbReference type="AlphaFoldDB" id="A0A495BJ64"/>
<dbReference type="Proteomes" id="UP000279384">
    <property type="component" value="Unassembled WGS sequence"/>
</dbReference>
<evidence type="ECO:0000256" key="1">
    <source>
        <dbReference type="ARBA" id="ARBA00004429"/>
    </source>
</evidence>
<dbReference type="PANTHER" id="PTHR33529:SF7">
    <property type="entry name" value="LIPOPOLYSACCHARIDE EXPORT SYSTEM PERMEASE PROTEIN LPTF"/>
    <property type="match status" value="1"/>
</dbReference>
<feature type="transmembrane region" description="Helical" evidence="9">
    <location>
        <begin position="270"/>
        <end position="289"/>
    </location>
</feature>
<keyword evidence="6 9" id="KW-0812">Transmembrane</keyword>
<name>A0A495BJ64_VOGIN</name>
<sequence>MLFKKSLTRELTYTSIGVFFILLAILLTTQSINLLGRAAQGRIANEAVAALIGFWTLGFFPVLMILTVFVSVMVVFTRMWREHEMAVWLASGKSLSDWVGPVMRYALPLSLLVAIGTLVVEPWAQQRSREYAEILKQREEMTALAPGVFKESRSNDRVYFIESYSVATGATRNVFVQNIADGEVSSVFAKEGQLGRDELGNRTLTLLNGRRYVGEPGSGAFEVVEFDSYRIKISDNVRTAVPEVDSSSRPTLQLFGSDDPKDRAELAWRLSLPLCTLLLALLALPLSYYNPRSGHAYNLVFALGAYLAYQNLLWLLRNWIASDKLPSALAILPAHLLILLLALALLHYRNRPAGSLLPVLRGWLRKTP</sequence>
<feature type="transmembrane region" description="Helical" evidence="9">
    <location>
        <begin position="102"/>
        <end position="120"/>
    </location>
</feature>
<comment type="caution">
    <text evidence="10">The sequence shown here is derived from an EMBL/GenBank/DDBJ whole genome shotgun (WGS) entry which is preliminary data.</text>
</comment>
<feature type="transmembrane region" description="Helical" evidence="9">
    <location>
        <begin position="47"/>
        <end position="76"/>
    </location>
</feature>
<feature type="transmembrane region" description="Helical" evidence="9">
    <location>
        <begin position="12"/>
        <end position="35"/>
    </location>
</feature>
<keyword evidence="5" id="KW-0997">Cell inner membrane</keyword>
<accession>A0A495BJ64</accession>
<evidence type="ECO:0000256" key="5">
    <source>
        <dbReference type="ARBA" id="ARBA00022519"/>
    </source>
</evidence>
<evidence type="ECO:0000256" key="2">
    <source>
        <dbReference type="ARBA" id="ARBA00014213"/>
    </source>
</evidence>
<dbReference type="PANTHER" id="PTHR33529">
    <property type="entry name" value="SLR0882 PROTEIN-RELATED"/>
    <property type="match status" value="1"/>
</dbReference>
<organism evidence="10 11">
    <name type="scientific">Vogesella indigofera</name>
    <name type="common">Pseudomonas indigofera</name>
    <dbReference type="NCBI Taxonomy" id="45465"/>
    <lineage>
        <taxon>Bacteria</taxon>
        <taxon>Pseudomonadati</taxon>
        <taxon>Pseudomonadota</taxon>
        <taxon>Betaproteobacteria</taxon>
        <taxon>Neisseriales</taxon>
        <taxon>Chromobacteriaceae</taxon>
        <taxon>Vogesella</taxon>
    </lineage>
</organism>
<evidence type="ECO:0000313" key="10">
    <source>
        <dbReference type="EMBL" id="RKQ60931.1"/>
    </source>
</evidence>
<dbReference type="InterPro" id="IPR030922">
    <property type="entry name" value="LptF"/>
</dbReference>
<dbReference type="Pfam" id="PF03739">
    <property type="entry name" value="LptF_LptG"/>
    <property type="match status" value="1"/>
</dbReference>
<keyword evidence="7 9" id="KW-1133">Transmembrane helix</keyword>
<feature type="transmembrane region" description="Helical" evidence="9">
    <location>
        <begin position="328"/>
        <end position="348"/>
    </location>
</feature>
<evidence type="ECO:0000256" key="7">
    <source>
        <dbReference type="ARBA" id="ARBA00022989"/>
    </source>
</evidence>
<keyword evidence="8 9" id="KW-0472">Membrane</keyword>
<gene>
    <name evidence="10" type="ORF">C8E02_0690</name>
</gene>
<proteinExistence type="predicted"/>
<comment type="subcellular location">
    <subcellularLocation>
        <location evidence="1">Cell inner membrane</location>
        <topology evidence="1">Multi-pass membrane protein</topology>
    </subcellularLocation>
</comment>
<dbReference type="GO" id="GO:0055085">
    <property type="term" value="P:transmembrane transport"/>
    <property type="evidence" value="ECO:0007669"/>
    <property type="project" value="InterPro"/>
</dbReference>
<evidence type="ECO:0000256" key="3">
    <source>
        <dbReference type="ARBA" id="ARBA00022448"/>
    </source>
</evidence>
<dbReference type="EMBL" id="RBID01000011">
    <property type="protein sequence ID" value="RKQ60931.1"/>
    <property type="molecule type" value="Genomic_DNA"/>
</dbReference>
<evidence type="ECO:0000256" key="6">
    <source>
        <dbReference type="ARBA" id="ARBA00022692"/>
    </source>
</evidence>
<feature type="transmembrane region" description="Helical" evidence="9">
    <location>
        <begin position="295"/>
        <end position="316"/>
    </location>
</feature>
<dbReference type="GO" id="GO:0015920">
    <property type="term" value="P:lipopolysaccharide transport"/>
    <property type="evidence" value="ECO:0007669"/>
    <property type="project" value="TreeGrafter"/>
</dbReference>
<keyword evidence="4" id="KW-1003">Cell membrane</keyword>
<evidence type="ECO:0000256" key="4">
    <source>
        <dbReference type="ARBA" id="ARBA00022475"/>
    </source>
</evidence>
<evidence type="ECO:0000256" key="9">
    <source>
        <dbReference type="SAM" id="Phobius"/>
    </source>
</evidence>
<keyword evidence="3" id="KW-0813">Transport</keyword>